<keyword evidence="10" id="KW-1185">Reference proteome</keyword>
<dbReference type="Proteomes" id="UP000619838">
    <property type="component" value="Unassembled WGS sequence"/>
</dbReference>
<comment type="caution">
    <text evidence="9">The sequence shown here is derived from an EMBL/GenBank/DDBJ whole genome shotgun (WGS) entry which is preliminary data.</text>
</comment>
<dbReference type="InterPro" id="IPR005017">
    <property type="entry name" value="OMPP1/FadL/TodX"/>
</dbReference>
<keyword evidence="4" id="KW-0812">Transmembrane</keyword>
<dbReference type="RefSeq" id="WP_175187033.1">
    <property type="nucleotide sequence ID" value="NZ_JABVZQ010000003.1"/>
</dbReference>
<evidence type="ECO:0000256" key="2">
    <source>
        <dbReference type="ARBA" id="ARBA00008163"/>
    </source>
</evidence>
<keyword evidence="7" id="KW-0998">Cell outer membrane</keyword>
<dbReference type="EMBL" id="JADGII010000006">
    <property type="protein sequence ID" value="MBF0636623.1"/>
    <property type="molecule type" value="Genomic_DNA"/>
</dbReference>
<proteinExistence type="inferred from homology"/>
<name>A0ABR9XS03_9CHLB</name>
<gene>
    <name evidence="9" type="ORF">INT08_05440</name>
</gene>
<protein>
    <submittedName>
        <fullName evidence="9">Outer membrane protein transport protein</fullName>
    </submittedName>
</protein>
<evidence type="ECO:0000256" key="6">
    <source>
        <dbReference type="ARBA" id="ARBA00023136"/>
    </source>
</evidence>
<keyword evidence="6" id="KW-0472">Membrane</keyword>
<comment type="similarity">
    <text evidence="2">Belongs to the OmpP1/FadL family.</text>
</comment>
<dbReference type="PANTHER" id="PTHR35093:SF8">
    <property type="entry name" value="OUTER MEMBRANE PROTEIN NMB0088-RELATED"/>
    <property type="match status" value="1"/>
</dbReference>
<evidence type="ECO:0000256" key="1">
    <source>
        <dbReference type="ARBA" id="ARBA00004571"/>
    </source>
</evidence>
<accession>A0ABR9XS03</accession>
<feature type="chain" id="PRO_5046542141" evidence="8">
    <location>
        <begin position="22"/>
        <end position="476"/>
    </location>
</feature>
<keyword evidence="5 8" id="KW-0732">Signal</keyword>
<dbReference type="PANTHER" id="PTHR35093">
    <property type="entry name" value="OUTER MEMBRANE PROTEIN NMB0088-RELATED"/>
    <property type="match status" value="1"/>
</dbReference>
<evidence type="ECO:0000256" key="3">
    <source>
        <dbReference type="ARBA" id="ARBA00022452"/>
    </source>
</evidence>
<keyword evidence="3" id="KW-1134">Transmembrane beta strand</keyword>
<evidence type="ECO:0000256" key="8">
    <source>
        <dbReference type="SAM" id="SignalP"/>
    </source>
</evidence>
<dbReference type="Gene3D" id="2.40.160.60">
    <property type="entry name" value="Outer membrane protein transport protein (OMPP1/FadL/TodX)"/>
    <property type="match status" value="1"/>
</dbReference>
<comment type="subcellular location">
    <subcellularLocation>
        <location evidence="1">Cell outer membrane</location>
        <topology evidence="1">Multi-pass membrane protein</topology>
    </subcellularLocation>
</comment>
<dbReference type="SUPFAM" id="SSF56935">
    <property type="entry name" value="Porins"/>
    <property type="match status" value="1"/>
</dbReference>
<reference evidence="9 10" key="1">
    <citation type="journal article" date="2020" name="Microorganisms">
        <title>Simultaneous Genome Sequencing of Prosthecochloris ethylica and Desulfuromonas acetoxidans within a Syntrophic Mixture Reveals Unique Pili and Protein Interactions.</title>
        <authorList>
            <person name="Kyndt J.A."/>
            <person name="Van Beeumen J.J."/>
            <person name="Meyer T.E."/>
        </authorList>
    </citation>
    <scope>NUCLEOTIDE SEQUENCE [LARGE SCALE GENOMIC DNA]</scope>
    <source>
        <strain evidence="9 10">N3</strain>
    </source>
</reference>
<sequence>MKKRHFSIVAMAIMCAVPAVAQATNGMNLEGYGAKAHALGGTGMAYDTGNSAVMINPATLAFMDEGVQRVGIGLRGLHPHVSSEYAGRITTSGGDSYYMPSISYMRRDGKISWGVALLAQGGMGTEYGESSPLFSMGLPASAYGAGGEVSAEDYVMLSGEDIRSEVSMGRVMFPAAYDISERTSLGWSLDLVWASMDVLMDVDGYTFAGFTQGVGGTVNGSMAPLLAGMGDVNYARFAFSNDNEFTGEADGYGWGVKAGIMHKLTDQVTIGVSYHSQTHITDLETSRASVAFAVPDGDGGPTVRTLNGTVTVKDFEWPETMAAGIAIAPDDRWLFALDLKLLNWSAVMKDFTMEFTASDDASNGMFAGQDVTVSMDQEWDDQLVIALGAQYRASNLLSLRAGANFGSNPVPETFLNPLFPAVVTTHYSCGFGCRLGEGHTIGGAIVFAPDVTETSAQGVRIEHGQTNWSFNYSYTL</sequence>
<evidence type="ECO:0000313" key="9">
    <source>
        <dbReference type="EMBL" id="MBF0636623.1"/>
    </source>
</evidence>
<evidence type="ECO:0000256" key="5">
    <source>
        <dbReference type="ARBA" id="ARBA00022729"/>
    </source>
</evidence>
<dbReference type="Pfam" id="PF03349">
    <property type="entry name" value="Toluene_X"/>
    <property type="match status" value="1"/>
</dbReference>
<feature type="signal peptide" evidence="8">
    <location>
        <begin position="1"/>
        <end position="21"/>
    </location>
</feature>
<organism evidence="9 10">
    <name type="scientific">Prosthecochloris ethylica</name>
    <dbReference type="NCBI Taxonomy" id="2743976"/>
    <lineage>
        <taxon>Bacteria</taxon>
        <taxon>Pseudomonadati</taxon>
        <taxon>Chlorobiota</taxon>
        <taxon>Chlorobiia</taxon>
        <taxon>Chlorobiales</taxon>
        <taxon>Chlorobiaceae</taxon>
        <taxon>Prosthecochloris</taxon>
    </lineage>
</organism>
<evidence type="ECO:0000256" key="4">
    <source>
        <dbReference type="ARBA" id="ARBA00022692"/>
    </source>
</evidence>
<evidence type="ECO:0000256" key="7">
    <source>
        <dbReference type="ARBA" id="ARBA00023237"/>
    </source>
</evidence>
<evidence type="ECO:0000313" key="10">
    <source>
        <dbReference type="Proteomes" id="UP000619838"/>
    </source>
</evidence>